<feature type="transmembrane region" description="Helical" evidence="1">
    <location>
        <begin position="904"/>
        <end position="922"/>
    </location>
</feature>
<feature type="transmembrane region" description="Helical" evidence="1">
    <location>
        <begin position="309"/>
        <end position="331"/>
    </location>
</feature>
<feature type="transmembrane region" description="Helical" evidence="1">
    <location>
        <begin position="165"/>
        <end position="182"/>
    </location>
</feature>
<feature type="transmembrane region" description="Helical" evidence="1">
    <location>
        <begin position="676"/>
        <end position="695"/>
    </location>
</feature>
<dbReference type="PANTHER" id="PTHR38434:SF1">
    <property type="entry name" value="BLL2549 PROTEIN"/>
    <property type="match status" value="1"/>
</dbReference>
<dbReference type="PANTHER" id="PTHR38434">
    <property type="entry name" value="BLL2549 PROTEIN"/>
    <property type="match status" value="1"/>
</dbReference>
<feature type="transmembrane region" description="Helical" evidence="1">
    <location>
        <begin position="254"/>
        <end position="275"/>
    </location>
</feature>
<organism evidence="2 3">
    <name type="scientific">Helicobacter japonicus</name>
    <dbReference type="NCBI Taxonomy" id="425400"/>
    <lineage>
        <taxon>Bacteria</taxon>
        <taxon>Pseudomonadati</taxon>
        <taxon>Campylobacterota</taxon>
        <taxon>Epsilonproteobacteria</taxon>
        <taxon>Campylobacterales</taxon>
        <taxon>Helicobacteraceae</taxon>
        <taxon>Helicobacter</taxon>
    </lineage>
</organism>
<evidence type="ECO:0000313" key="3">
    <source>
        <dbReference type="Proteomes" id="UP000029707"/>
    </source>
</evidence>
<feature type="transmembrane region" description="Helical" evidence="1">
    <location>
        <begin position="391"/>
        <end position="409"/>
    </location>
</feature>
<feature type="transmembrane region" description="Helical" evidence="1">
    <location>
        <begin position="194"/>
        <end position="217"/>
    </location>
</feature>
<feature type="transmembrane region" description="Helical" evidence="1">
    <location>
        <begin position="6"/>
        <end position="27"/>
    </location>
</feature>
<dbReference type="STRING" id="425400.LS65_03185"/>
<feature type="transmembrane region" description="Helical" evidence="1">
    <location>
        <begin position="846"/>
        <end position="875"/>
    </location>
</feature>
<dbReference type="AlphaFoldDB" id="A0A4U8TND7"/>
<dbReference type="PIRSF" id="PIRSF035905">
    <property type="entry name" value="UCP035905_mp"/>
    <property type="match status" value="1"/>
</dbReference>
<reference evidence="2 3" key="1">
    <citation type="journal article" date="2014" name="Genome Announc.">
        <title>Draft genome sequences of eight enterohepatic helicobacter species isolated from both laboratory and wild rodents.</title>
        <authorList>
            <person name="Sheh A."/>
            <person name="Shen Z."/>
            <person name="Fox J.G."/>
        </authorList>
    </citation>
    <scope>NUCLEOTIDE SEQUENCE [LARGE SCALE GENOMIC DNA]</scope>
    <source>
        <strain evidence="2 3">MIT 01-6451</strain>
    </source>
</reference>
<dbReference type="RefSeq" id="WP_034361229.1">
    <property type="nucleotide sequence ID" value="NZ_CAJUDB010000021.1"/>
</dbReference>
<dbReference type="Pfam" id="PF10101">
    <property type="entry name" value="DUF2339"/>
    <property type="match status" value="1"/>
</dbReference>
<feature type="transmembrane region" description="Helical" evidence="1">
    <location>
        <begin position="628"/>
        <end position="650"/>
    </location>
</feature>
<feature type="transmembrane region" description="Helical" evidence="1">
    <location>
        <begin position="362"/>
        <end position="385"/>
    </location>
</feature>
<comment type="caution">
    <text evidence="2">The sequence shown here is derived from an EMBL/GenBank/DDBJ whole genome shotgun (WGS) entry which is preliminary data.</text>
</comment>
<feature type="transmembrane region" description="Helical" evidence="1">
    <location>
        <begin position="579"/>
        <end position="597"/>
    </location>
</feature>
<proteinExistence type="predicted"/>
<feature type="transmembrane region" description="Helical" evidence="1">
    <location>
        <begin position="702"/>
        <end position="723"/>
    </location>
</feature>
<dbReference type="InterPro" id="IPR014600">
    <property type="entry name" value="UCP035905_mem"/>
</dbReference>
<protein>
    <submittedName>
        <fullName evidence="2">DUF2339 domain-containing protein</fullName>
    </submittedName>
</protein>
<feature type="transmembrane region" description="Helical" evidence="1">
    <location>
        <begin position="952"/>
        <end position="975"/>
    </location>
</feature>
<dbReference type="InterPro" id="IPR019286">
    <property type="entry name" value="DUF2339_TM"/>
</dbReference>
<evidence type="ECO:0000313" key="2">
    <source>
        <dbReference type="EMBL" id="TLE02042.1"/>
    </source>
</evidence>
<dbReference type="Proteomes" id="UP000029707">
    <property type="component" value="Unassembled WGS sequence"/>
</dbReference>
<feature type="transmembrane region" description="Helical" evidence="1">
    <location>
        <begin position="735"/>
        <end position="757"/>
    </location>
</feature>
<evidence type="ECO:0000256" key="1">
    <source>
        <dbReference type="SAM" id="Phobius"/>
    </source>
</evidence>
<gene>
    <name evidence="2" type="ORF">LS65_004265</name>
</gene>
<feature type="transmembrane region" description="Helical" evidence="1">
    <location>
        <begin position="281"/>
        <end position="302"/>
    </location>
</feature>
<keyword evidence="1" id="KW-1133">Transmembrane helix</keyword>
<keyword evidence="1" id="KW-0812">Transmembrane</keyword>
<feature type="transmembrane region" description="Helical" evidence="1">
    <location>
        <begin position="805"/>
        <end position="825"/>
    </location>
</feature>
<feature type="transmembrane region" description="Helical" evidence="1">
    <location>
        <begin position="929"/>
        <end position="946"/>
    </location>
</feature>
<feature type="transmembrane region" description="Helical" evidence="1">
    <location>
        <begin position="454"/>
        <end position="471"/>
    </location>
</feature>
<keyword evidence="1" id="KW-0472">Membrane</keyword>
<feature type="transmembrane region" description="Helical" evidence="1">
    <location>
        <begin position="421"/>
        <end position="442"/>
    </location>
</feature>
<keyword evidence="3" id="KW-1185">Reference proteome</keyword>
<sequence>MIDFIVIGILISIFVLCGSIAGLIAYFSTKKLQEHLNALNTQMIALKSTLKELKRDVFKNQFVKYNYEQKTESTPTPSQVFSQTHLNPVNPVADNVVKKAFTNTSPQPTIQQDSQVLEQLQASPMKTATDTPAIKTPPKVATITQSQPFKQKDFFDFEWLFTQRVMVFLAGIFFIFAAFFLIRYSLEHNLLTPAVRISLCICFGAILFTSGISLHFAHHRSIFYRIYTLALHNLKRITKAQPNVSTSHFSMANLTLQTITQTLIGSSLVVLFFSFYGGFKIYGFFGDFFTLITLSLIALIGLGLSVRFGVIIGIFGLLGGFATPILLSSGYYNAPFLFGYLGIFYIISMYCVLRYAQSKPQLIYLIMLANILMALFSLHFIIFYTMSKSDLFIAFLLCVGMFLSNILLLAKFHTLRESPVYNSFIAFSILSPVCFVVCLFGRDDMAITFSFVEYAFLAVLCVLTLLIPCMLKNLSSFVLHTPLIATFLSIVALFIKIDNAPFLPFCIIFMSFISVYLFIFKHKILYLWLQFMVVCGFSIMMDIHNKDVLYVYSVWFAMIIFVYSYIYKHINTEWAKAKSLDYLLLLYSVLCVIGALNLSNMPFVIWVSSGLILAYLGGQILKRNIAYFEYIFIALGILANVFSKEGLFYIDSVSVYSPNPNIFITLSALFGKTMHYHFSTLLLSLGSCAILLFILKNKSYAFHTCVNIILLSICCISAILIVQDLCSIHLFGHHLISYPLSTLCIGFLALIMGKYLSAINTLSIKAQQAYAFIVGFLCVKFYYDVVILGIFAYNPLIMLIPHWNLYDMALLLIGLIGCLLIAWHFQSIFTYFQTQDYMFKKDYKHIISAILYVNYSLIFALGLIVLLFGVAYGFYVYYFVGDFIHIPDSTINWDFWLMFPLQNYTYSVTLVLSGVILLYFYIKKHIKIFRIYSLLLFILATSKVFLLDTSSFGGIAKIVLFIFMGIVFLLLSYIYSRYIGKEQTKA</sequence>
<feature type="transmembrane region" description="Helical" evidence="1">
    <location>
        <begin position="501"/>
        <end position="519"/>
    </location>
</feature>
<accession>A0A4U8TND7</accession>
<feature type="transmembrane region" description="Helical" evidence="1">
    <location>
        <begin position="478"/>
        <end position="495"/>
    </location>
</feature>
<feature type="transmembrane region" description="Helical" evidence="1">
    <location>
        <begin position="549"/>
        <end position="567"/>
    </location>
</feature>
<name>A0A4U8TND7_9HELI</name>
<feature type="transmembrane region" description="Helical" evidence="1">
    <location>
        <begin position="769"/>
        <end position="793"/>
    </location>
</feature>
<dbReference type="EMBL" id="JRMQ02000004">
    <property type="protein sequence ID" value="TLE02042.1"/>
    <property type="molecule type" value="Genomic_DNA"/>
</dbReference>
<dbReference type="OrthoDB" id="5328990at2"/>
<feature type="transmembrane region" description="Helical" evidence="1">
    <location>
        <begin position="526"/>
        <end position="543"/>
    </location>
</feature>
<feature type="transmembrane region" description="Helical" evidence="1">
    <location>
        <begin position="337"/>
        <end position="355"/>
    </location>
</feature>